<dbReference type="EMBL" id="CM056813">
    <property type="protein sequence ID" value="KAJ8640344.1"/>
    <property type="molecule type" value="Genomic_DNA"/>
</dbReference>
<comment type="caution">
    <text evidence="1">The sequence shown here is derived from an EMBL/GenBank/DDBJ whole genome shotgun (WGS) entry which is preliminary data.</text>
</comment>
<organism evidence="1 2">
    <name type="scientific">Persea americana</name>
    <name type="common">Avocado</name>
    <dbReference type="NCBI Taxonomy" id="3435"/>
    <lineage>
        <taxon>Eukaryota</taxon>
        <taxon>Viridiplantae</taxon>
        <taxon>Streptophyta</taxon>
        <taxon>Embryophyta</taxon>
        <taxon>Tracheophyta</taxon>
        <taxon>Spermatophyta</taxon>
        <taxon>Magnoliopsida</taxon>
        <taxon>Magnoliidae</taxon>
        <taxon>Laurales</taxon>
        <taxon>Lauraceae</taxon>
        <taxon>Persea</taxon>
    </lineage>
</organism>
<evidence type="ECO:0000313" key="2">
    <source>
        <dbReference type="Proteomes" id="UP001234297"/>
    </source>
</evidence>
<proteinExistence type="predicted"/>
<sequence>MYAVWVSLKQNMNCSARSADAFKPEKLDIRNHSFRKVNPARELHAVKEHPSYDVIFGQNLKRERFSELDKGDTSRNIVEMIFRSALMNPEKQNKKIERVLKVMNSPEMLQRFEEYRETVKKRARGLCRRNPRSMVDGNELLMFYATSMSCCCSRKAQKILALCENHICGACRIIQSGFETEETKTNGIQMSAVSDASDDEMASVVKGKKVKRAVVLCRVIAGRVAGMVGGGSNVAERGMSSCLKAYHPFEQPLIQIRGESRETTNQYMKSNQPPPPPAYLHFALLLEIFLRLDCYVDQGNLQRRVAAIEVWIVCRVGYLALCDCILQLLCELLYTWDLLTSLDAGQKSHDGRSMERKGVRVSLFPSKAPPSPSPF</sequence>
<dbReference type="Proteomes" id="UP001234297">
    <property type="component" value="Chromosome 5"/>
</dbReference>
<accession>A0ACC2M3V5</accession>
<evidence type="ECO:0000313" key="1">
    <source>
        <dbReference type="EMBL" id="KAJ8640344.1"/>
    </source>
</evidence>
<protein>
    <submittedName>
        <fullName evidence="1">Uncharacterized protein</fullName>
    </submittedName>
</protein>
<gene>
    <name evidence="1" type="ORF">MRB53_017038</name>
</gene>
<reference evidence="1 2" key="1">
    <citation type="journal article" date="2022" name="Hortic Res">
        <title>A haplotype resolved chromosomal level avocado genome allows analysis of novel avocado genes.</title>
        <authorList>
            <person name="Nath O."/>
            <person name="Fletcher S.J."/>
            <person name="Hayward A."/>
            <person name="Shaw L.M."/>
            <person name="Masouleh A.K."/>
            <person name="Furtado A."/>
            <person name="Henry R.J."/>
            <person name="Mitter N."/>
        </authorList>
    </citation>
    <scope>NUCLEOTIDE SEQUENCE [LARGE SCALE GENOMIC DNA]</scope>
    <source>
        <strain evidence="2">cv. Hass</strain>
    </source>
</reference>
<keyword evidence="2" id="KW-1185">Reference proteome</keyword>
<name>A0ACC2M3V5_PERAE</name>